<evidence type="ECO:0000256" key="1">
    <source>
        <dbReference type="SAM" id="Phobius"/>
    </source>
</evidence>
<organism evidence="2">
    <name type="scientific">viral metagenome</name>
    <dbReference type="NCBI Taxonomy" id="1070528"/>
    <lineage>
        <taxon>unclassified sequences</taxon>
        <taxon>metagenomes</taxon>
        <taxon>organismal metagenomes</taxon>
    </lineage>
</organism>
<dbReference type="AlphaFoldDB" id="A0A6C0H4S1"/>
<sequence>MNIQRDNERTPINVQIEESYIQRSEIEQKRYQIAYKCYKLIMIYILLISIMILINKNSDNISVVSYCNLFLLGVYIGSETFYWLIMN</sequence>
<keyword evidence="1" id="KW-0812">Transmembrane</keyword>
<proteinExistence type="predicted"/>
<reference evidence="2" key="1">
    <citation type="journal article" date="2020" name="Nature">
        <title>Giant virus diversity and host interactions through global metagenomics.</title>
        <authorList>
            <person name="Schulz F."/>
            <person name="Roux S."/>
            <person name="Paez-Espino D."/>
            <person name="Jungbluth S."/>
            <person name="Walsh D.A."/>
            <person name="Denef V.J."/>
            <person name="McMahon K.D."/>
            <person name="Konstantinidis K.T."/>
            <person name="Eloe-Fadrosh E.A."/>
            <person name="Kyrpides N.C."/>
            <person name="Woyke T."/>
        </authorList>
    </citation>
    <scope>NUCLEOTIDE SEQUENCE</scope>
    <source>
        <strain evidence="2">GVMAG-M-3300023179-71</strain>
    </source>
</reference>
<name>A0A6C0H4S1_9ZZZZ</name>
<evidence type="ECO:0000313" key="2">
    <source>
        <dbReference type="EMBL" id="QHT75551.1"/>
    </source>
</evidence>
<feature type="transmembrane region" description="Helical" evidence="1">
    <location>
        <begin position="37"/>
        <end position="55"/>
    </location>
</feature>
<keyword evidence="1" id="KW-1133">Transmembrane helix</keyword>
<accession>A0A6C0H4S1</accession>
<protein>
    <submittedName>
        <fullName evidence="2">Uncharacterized protein</fullName>
    </submittedName>
</protein>
<feature type="transmembrane region" description="Helical" evidence="1">
    <location>
        <begin position="61"/>
        <end position="85"/>
    </location>
</feature>
<dbReference type="EMBL" id="MN739879">
    <property type="protein sequence ID" value="QHT75551.1"/>
    <property type="molecule type" value="Genomic_DNA"/>
</dbReference>
<keyword evidence="1" id="KW-0472">Membrane</keyword>